<reference evidence="1 2" key="1">
    <citation type="submission" date="2015-08" db="EMBL/GenBank/DDBJ databases">
        <title>Ancestral chromatin configuration constrains chromatin evolution on differentiating sex chromosomes in Drosophila.</title>
        <authorList>
            <person name="Zhou Q."/>
            <person name="Bachtrog D."/>
        </authorList>
    </citation>
    <scope>NUCLEOTIDE SEQUENCE [LARGE SCALE GENOMIC DNA]</scope>
    <source>
        <tissue evidence="1">Whole larvae</tissue>
    </source>
</reference>
<dbReference type="OMA" id="QSICFEM"/>
<proteinExistence type="predicted"/>
<dbReference type="EMBL" id="CP012524">
    <property type="protein sequence ID" value="ALC42084.1"/>
    <property type="molecule type" value="Genomic_DNA"/>
</dbReference>
<dbReference type="OrthoDB" id="7975395at2759"/>
<dbReference type="InterPro" id="IPR006601">
    <property type="entry name" value="Uncharacterised_DM11_DROME"/>
</dbReference>
<name>A0A0M4EAI0_DROBS</name>
<dbReference type="Proteomes" id="UP000494163">
    <property type="component" value="Chromosome 2R"/>
</dbReference>
<dbReference type="SMART" id="SM00675">
    <property type="entry name" value="DM11"/>
    <property type="match status" value="1"/>
</dbReference>
<gene>
    <name evidence="1" type="ORF">Dbus_chr2Rg1663</name>
</gene>
<organism evidence="1 2">
    <name type="scientific">Drosophila busckii</name>
    <name type="common">Fruit fly</name>
    <dbReference type="NCBI Taxonomy" id="30019"/>
    <lineage>
        <taxon>Eukaryota</taxon>
        <taxon>Metazoa</taxon>
        <taxon>Ecdysozoa</taxon>
        <taxon>Arthropoda</taxon>
        <taxon>Hexapoda</taxon>
        <taxon>Insecta</taxon>
        <taxon>Pterygota</taxon>
        <taxon>Neoptera</taxon>
        <taxon>Endopterygota</taxon>
        <taxon>Diptera</taxon>
        <taxon>Brachycera</taxon>
        <taxon>Muscomorpha</taxon>
        <taxon>Ephydroidea</taxon>
        <taxon>Drosophilidae</taxon>
        <taxon>Drosophila</taxon>
    </lineage>
</organism>
<accession>A0A0M4EAI0</accession>
<dbReference type="AlphaFoldDB" id="A0A0M4EAI0"/>
<keyword evidence="2" id="KW-1185">Reference proteome</keyword>
<protein>
    <submittedName>
        <fullName evidence="1">CheB42b</fullName>
    </submittedName>
</protein>
<evidence type="ECO:0000313" key="1">
    <source>
        <dbReference type="EMBL" id="ALC42084.1"/>
    </source>
</evidence>
<sequence>MKVPDFCKDMYNPELVWYKYWTKYALNAAEVRDQCALPGVKLIYEPFNIDVAFSVSGTLLSGRHKIVITMEAIDPMYKKAAQSICFEMIGAIFEQS</sequence>
<evidence type="ECO:0000313" key="2">
    <source>
        <dbReference type="Proteomes" id="UP000494163"/>
    </source>
</evidence>